<gene>
    <name evidence="1" type="ORF">BV898_17604</name>
</gene>
<organism evidence="1 2">
    <name type="scientific">Hypsibius exemplaris</name>
    <name type="common">Freshwater tardigrade</name>
    <dbReference type="NCBI Taxonomy" id="2072580"/>
    <lineage>
        <taxon>Eukaryota</taxon>
        <taxon>Metazoa</taxon>
        <taxon>Ecdysozoa</taxon>
        <taxon>Tardigrada</taxon>
        <taxon>Eutardigrada</taxon>
        <taxon>Parachela</taxon>
        <taxon>Hypsibioidea</taxon>
        <taxon>Hypsibiidae</taxon>
        <taxon>Hypsibius</taxon>
    </lineage>
</organism>
<evidence type="ECO:0000313" key="2">
    <source>
        <dbReference type="Proteomes" id="UP000192578"/>
    </source>
</evidence>
<dbReference type="AlphaFoldDB" id="A0A9X6NFW3"/>
<accession>A0A9X6NFW3</accession>
<comment type="caution">
    <text evidence="1">The sequence shown here is derived from an EMBL/GenBank/DDBJ whole genome shotgun (WGS) entry which is preliminary data.</text>
</comment>
<proteinExistence type="predicted"/>
<keyword evidence="2" id="KW-1185">Reference proteome</keyword>
<dbReference type="EMBL" id="MTYJ01000306">
    <property type="protein sequence ID" value="OWA53170.1"/>
    <property type="molecule type" value="Genomic_DNA"/>
</dbReference>
<name>A0A9X6NFW3_HYPEX</name>
<dbReference type="Proteomes" id="UP000192578">
    <property type="component" value="Unassembled WGS sequence"/>
</dbReference>
<sequence>MLKEERNFTSKWKQEAGLECQRRNGRNSLPNGNWKLDWNAKGGTDGTPFQLETGSWIGMSEEERTELPSKWNLEVKLECSRRNGTSLPSGIWKLDWNVRGLTF</sequence>
<evidence type="ECO:0000313" key="1">
    <source>
        <dbReference type="EMBL" id="OWA53170.1"/>
    </source>
</evidence>
<reference evidence="2" key="1">
    <citation type="submission" date="2017-01" db="EMBL/GenBank/DDBJ databases">
        <title>Comparative genomics of anhydrobiosis in the tardigrade Hypsibius dujardini.</title>
        <authorList>
            <person name="Yoshida Y."/>
            <person name="Koutsovoulos G."/>
            <person name="Laetsch D."/>
            <person name="Stevens L."/>
            <person name="Kumar S."/>
            <person name="Horikawa D."/>
            <person name="Ishino K."/>
            <person name="Komine S."/>
            <person name="Tomita M."/>
            <person name="Blaxter M."/>
            <person name="Arakawa K."/>
        </authorList>
    </citation>
    <scope>NUCLEOTIDE SEQUENCE [LARGE SCALE GENOMIC DNA]</scope>
    <source>
        <strain evidence="2">Z151</strain>
    </source>
</reference>
<protein>
    <submittedName>
        <fullName evidence="1">Uncharacterized protein</fullName>
    </submittedName>
</protein>